<feature type="domain" description="HTH lysR-type" evidence="4">
    <location>
        <begin position="1"/>
        <end position="59"/>
    </location>
</feature>
<evidence type="ECO:0000313" key="6">
    <source>
        <dbReference type="Proteomes" id="UP001553161"/>
    </source>
</evidence>
<proteinExistence type="inferred from homology"/>
<dbReference type="InterPro" id="IPR000847">
    <property type="entry name" value="LysR_HTH_N"/>
</dbReference>
<dbReference type="PANTHER" id="PTHR30126">
    <property type="entry name" value="HTH-TYPE TRANSCRIPTIONAL REGULATOR"/>
    <property type="match status" value="1"/>
</dbReference>
<reference evidence="5 6" key="1">
    <citation type="submission" date="2024-07" db="EMBL/GenBank/DDBJ databases">
        <authorList>
            <person name="Kang M."/>
        </authorList>
    </citation>
    <scope>NUCLEOTIDE SEQUENCE [LARGE SCALE GENOMIC DNA]</scope>
    <source>
        <strain evidence="5 6">DFM31</strain>
    </source>
</reference>
<name>A0ABV3LBI3_9RHOB</name>
<dbReference type="Proteomes" id="UP001553161">
    <property type="component" value="Unassembled WGS sequence"/>
</dbReference>
<dbReference type="InterPro" id="IPR036390">
    <property type="entry name" value="WH_DNA-bd_sf"/>
</dbReference>
<dbReference type="PRINTS" id="PR00039">
    <property type="entry name" value="HTHLYSR"/>
</dbReference>
<dbReference type="Gene3D" id="1.10.10.10">
    <property type="entry name" value="Winged helix-like DNA-binding domain superfamily/Winged helix DNA-binding domain"/>
    <property type="match status" value="1"/>
</dbReference>
<dbReference type="InterPro" id="IPR036388">
    <property type="entry name" value="WH-like_DNA-bd_sf"/>
</dbReference>
<evidence type="ECO:0000256" key="1">
    <source>
        <dbReference type="ARBA" id="ARBA00009437"/>
    </source>
</evidence>
<dbReference type="PANTHER" id="PTHR30126:SF97">
    <property type="entry name" value="HTH-TYPE TRANSCRIPTIONAL REGULATOR ABGR"/>
    <property type="match status" value="1"/>
</dbReference>
<keyword evidence="6" id="KW-1185">Reference proteome</keyword>
<sequence length="111" mass="11978">MQMLSRLEHFLVVVRHGSFNAAARAENITQSALTKSVRHLEASLGVELLYRQSTGVALTEPGRTFHRRAIEIEASWNAVLTELNVMSDGLGGQLRIGGGAGLFDGLFPATS</sequence>
<dbReference type="SUPFAM" id="SSF46785">
    <property type="entry name" value="Winged helix' DNA-binding domain"/>
    <property type="match status" value="1"/>
</dbReference>
<evidence type="ECO:0000259" key="4">
    <source>
        <dbReference type="PROSITE" id="PS50931"/>
    </source>
</evidence>
<evidence type="ECO:0000256" key="2">
    <source>
        <dbReference type="ARBA" id="ARBA00023015"/>
    </source>
</evidence>
<comment type="caution">
    <text evidence="5">The sequence shown here is derived from an EMBL/GenBank/DDBJ whole genome shotgun (WGS) entry which is preliminary data.</text>
</comment>
<dbReference type="EMBL" id="JBFBVU010000052">
    <property type="protein sequence ID" value="MEV8468920.1"/>
    <property type="molecule type" value="Genomic_DNA"/>
</dbReference>
<keyword evidence="3" id="KW-0804">Transcription</keyword>
<protein>
    <submittedName>
        <fullName evidence="5">LysR family transcriptional regulator</fullName>
    </submittedName>
</protein>
<dbReference type="Pfam" id="PF00126">
    <property type="entry name" value="HTH_1"/>
    <property type="match status" value="1"/>
</dbReference>
<dbReference type="PROSITE" id="PS50931">
    <property type="entry name" value="HTH_LYSR"/>
    <property type="match status" value="1"/>
</dbReference>
<dbReference type="RefSeq" id="WP_366194879.1">
    <property type="nucleotide sequence ID" value="NZ_JBFBVU010000052.1"/>
</dbReference>
<accession>A0ABV3LBI3</accession>
<evidence type="ECO:0000313" key="5">
    <source>
        <dbReference type="EMBL" id="MEV8468920.1"/>
    </source>
</evidence>
<evidence type="ECO:0000256" key="3">
    <source>
        <dbReference type="ARBA" id="ARBA00023163"/>
    </source>
</evidence>
<comment type="similarity">
    <text evidence="1">Belongs to the LysR transcriptional regulatory family.</text>
</comment>
<organism evidence="5 6">
    <name type="scientific">Meridianimarinicoccus marinus</name>
    <dbReference type="NCBI Taxonomy" id="3231483"/>
    <lineage>
        <taxon>Bacteria</taxon>
        <taxon>Pseudomonadati</taxon>
        <taxon>Pseudomonadota</taxon>
        <taxon>Alphaproteobacteria</taxon>
        <taxon>Rhodobacterales</taxon>
        <taxon>Paracoccaceae</taxon>
        <taxon>Meridianimarinicoccus</taxon>
    </lineage>
</organism>
<gene>
    <name evidence="5" type="ORF">AB0T83_19410</name>
</gene>
<keyword evidence="2" id="KW-0805">Transcription regulation</keyword>